<evidence type="ECO:0000313" key="1">
    <source>
        <dbReference type="EMBL" id="SCB14992.1"/>
    </source>
</evidence>
<sequence>MQRCDRRELTIWPEDRGRFRAKRHNFAPTLAFRRKIRISRPVRNPVFWLVAERRAGFREEIVGTEAFQPPVSPLSTVSETLFLLGFTLSGAVVEA</sequence>
<dbReference type="Proteomes" id="UP000186228">
    <property type="component" value="Unassembled WGS sequence"/>
</dbReference>
<dbReference type="STRING" id="52131.GA0061100_102267"/>
<keyword evidence="2" id="KW-1185">Reference proteome</keyword>
<accession>A0A1C3UHQ1</accession>
<dbReference type="AlphaFoldDB" id="A0A1C3UHQ1"/>
<dbReference type="EMBL" id="FMAC01000002">
    <property type="protein sequence ID" value="SCB14992.1"/>
    <property type="molecule type" value="Genomic_DNA"/>
</dbReference>
<reference evidence="2" key="1">
    <citation type="submission" date="2016-08" db="EMBL/GenBank/DDBJ databases">
        <authorList>
            <person name="Varghese N."/>
            <person name="Submissions Spin"/>
        </authorList>
    </citation>
    <scope>NUCLEOTIDE SEQUENCE [LARGE SCALE GENOMIC DNA]</scope>
    <source>
        <strain evidence="2">CCBAU 57015</strain>
    </source>
</reference>
<name>A0A1C3UHQ1_9HYPH</name>
<proteinExistence type="predicted"/>
<protein>
    <submittedName>
        <fullName evidence="1">Uncharacterized protein</fullName>
    </submittedName>
</protein>
<organism evidence="1 2">
    <name type="scientific">Rhizobium hainanense</name>
    <dbReference type="NCBI Taxonomy" id="52131"/>
    <lineage>
        <taxon>Bacteria</taxon>
        <taxon>Pseudomonadati</taxon>
        <taxon>Pseudomonadota</taxon>
        <taxon>Alphaproteobacteria</taxon>
        <taxon>Hyphomicrobiales</taxon>
        <taxon>Rhizobiaceae</taxon>
        <taxon>Rhizobium/Agrobacterium group</taxon>
        <taxon>Rhizobium</taxon>
    </lineage>
</organism>
<gene>
    <name evidence="1" type="ORF">GA0061100_102267</name>
</gene>
<evidence type="ECO:0000313" key="2">
    <source>
        <dbReference type="Proteomes" id="UP000186228"/>
    </source>
</evidence>